<feature type="region of interest" description="Disordered" evidence="1">
    <location>
        <begin position="140"/>
        <end position="175"/>
    </location>
</feature>
<dbReference type="PANTHER" id="PTHR31904:SF1">
    <property type="entry name" value="BYPASS OF STOP CODON PROTEIN 5-RELATED"/>
    <property type="match status" value="1"/>
</dbReference>
<feature type="compositionally biased region" description="Low complexity" evidence="1">
    <location>
        <begin position="160"/>
        <end position="169"/>
    </location>
</feature>
<feature type="domain" description="Bul1 N-terminal" evidence="2">
    <location>
        <begin position="104"/>
        <end position="575"/>
    </location>
</feature>
<evidence type="ECO:0000313" key="4">
    <source>
        <dbReference type="EMBL" id="EGV60169.1"/>
    </source>
</evidence>
<dbReference type="STRING" id="590646.G3BCI3"/>
<feature type="compositionally biased region" description="Polar residues" evidence="1">
    <location>
        <begin position="19"/>
        <end position="28"/>
    </location>
</feature>
<feature type="region of interest" description="Disordered" evidence="1">
    <location>
        <begin position="1"/>
        <end position="96"/>
    </location>
</feature>
<dbReference type="HOGENOM" id="CLU_006028_0_0_1"/>
<feature type="compositionally biased region" description="Basic and acidic residues" evidence="1">
    <location>
        <begin position="9"/>
        <end position="18"/>
    </location>
</feature>
<dbReference type="KEGG" id="cten:18246242"/>
<feature type="compositionally biased region" description="Low complexity" evidence="1">
    <location>
        <begin position="33"/>
        <end position="70"/>
    </location>
</feature>
<dbReference type="Pfam" id="PF04426">
    <property type="entry name" value="Bul1_C"/>
    <property type="match status" value="1"/>
</dbReference>
<organism evidence="5">
    <name type="scientific">Candida tenuis (strain ATCC 10573 / BCRC 21748 / CBS 615 / JCM 9827 / NBRC 10315 / NRRL Y-1498 / VKM Y-70)</name>
    <name type="common">Yeast</name>
    <name type="synonym">Yamadazyma tenuis</name>
    <dbReference type="NCBI Taxonomy" id="590646"/>
    <lineage>
        <taxon>Eukaryota</taxon>
        <taxon>Fungi</taxon>
        <taxon>Dikarya</taxon>
        <taxon>Ascomycota</taxon>
        <taxon>Saccharomycotina</taxon>
        <taxon>Pichiomycetes</taxon>
        <taxon>Debaryomycetaceae</taxon>
        <taxon>Yamadazyma</taxon>
    </lineage>
</organism>
<accession>G3BCI3</accession>
<dbReference type="GeneID" id="18246242"/>
<evidence type="ECO:0000256" key="1">
    <source>
        <dbReference type="SAM" id="MobiDB-lite"/>
    </source>
</evidence>
<dbReference type="AlphaFoldDB" id="G3BCI3"/>
<dbReference type="InterPro" id="IPR039634">
    <property type="entry name" value="Bul1-like"/>
</dbReference>
<keyword evidence="5" id="KW-1185">Reference proteome</keyword>
<sequence>MRFNTRRSSRSEHDDDLHSSNTNNNLGTPSEDPPSYDLSMSSSSSTSTGPPPISSQSSSSILRGTSLLSLNEKPKKKKNVPYRPAPEQQSHIDKLGSSNVTSISTVSSNTHTEYFDVLPSFQMFQSILKRDDEQFNENLSILPPEYGDTRNTSPSPPNLSPMSSASSTPGTEQHETIDGMLRPETSQEQEYNFEENYGFGEDEADDGLQNSNREYYSRNNITNANNTYGHTVLDNIDRLPKLNTSPIDIQVFLTKGVPEPHMQNELETRLKEYTNGDLVNGYIVIHNTSSKPVSFGLFTVSLEGTTKAVEKKTNSDHHNSFSKVLMKKFLKMYDLNASYGYTDVPNSAGIEYKPGSRDLYDDCILGLPNERILVPGQKYKKFFTFKFPNRLLDTTCSSSILPHILSPPSVGVDSTSFNGKASHIELNKALGYGFIPDRGTPLLTRDHGFHDMSVSYTIEAKFIDKVNSSQEVPVSHNEINESDNMKDYVVSRGAQYFLRFIPDLKELISYFNEDIIFGNETFGSVGIDGKLFNNYIYTKTWRELNSLNSLIEQEIDARLEREQLSDDDIKHKNLIIDNYNNTNIRQTSIVAKEQQLQSQQVDEEAYYCEKRMIGSRYPVDVFSKKKKKILSSLVKVGHSKMYVQVPDQPVTYESPKLIKRYNLTDDYSLKSNELVPVNSISSNRINELYRRIEDDYAKDVKVSVVFEGLDSGCTPPPIANIDCNIVAWSFKADYPLPCEFEYDFFYESLHPSTKKVDQVEITKQNLQQVKDQTANYIHFLKANKTFISKNSYLYLKSMKTLGIKRDTITEFFSPISETSHPEIFADNWKLTGTNKWTKDLRIPLDILNKHNIALIPTFQSCLFGRLYCLQVVVKFKGGSGERNEFADNVVTTEVPVLVG</sequence>
<reference evidence="4 5" key="1">
    <citation type="journal article" date="2011" name="Proc. Natl. Acad. Sci. U.S.A.">
        <title>Comparative genomics of xylose-fermenting fungi for enhanced biofuel production.</title>
        <authorList>
            <person name="Wohlbach D.J."/>
            <person name="Kuo A."/>
            <person name="Sato T.K."/>
            <person name="Potts K.M."/>
            <person name="Salamov A.A."/>
            <person name="LaButti K.M."/>
            <person name="Sun H."/>
            <person name="Clum A."/>
            <person name="Pangilinan J.L."/>
            <person name="Lindquist E.A."/>
            <person name="Lucas S."/>
            <person name="Lapidus A."/>
            <person name="Jin M."/>
            <person name="Gunawan C."/>
            <person name="Balan V."/>
            <person name="Dale B.E."/>
            <person name="Jeffries T.W."/>
            <person name="Zinkel R."/>
            <person name="Barry K.W."/>
            <person name="Grigoriev I.V."/>
            <person name="Gasch A.P."/>
        </authorList>
    </citation>
    <scope>NUCLEOTIDE SEQUENCE [LARGE SCALE GENOMIC DNA]</scope>
    <source>
        <strain evidence="4">ATCC 10573</strain>
        <strain evidence="5">ATCC 10573 / BCRC 21748 / CBS 615 / JCM 9827 / NBRC 10315 / NRRL Y-1498 / VKM Y-70</strain>
    </source>
</reference>
<dbReference type="Pfam" id="PF04425">
    <property type="entry name" value="Bul1_N"/>
    <property type="match status" value="1"/>
</dbReference>
<feature type="domain" description="Bul1 C-terminal" evidence="3">
    <location>
        <begin position="820"/>
        <end position="881"/>
    </location>
</feature>
<dbReference type="OrthoDB" id="2283785at2759"/>
<gene>
    <name evidence="4" type="ORF">CANTEDRAFT_111009</name>
</gene>
<evidence type="ECO:0000259" key="3">
    <source>
        <dbReference type="Pfam" id="PF04426"/>
    </source>
</evidence>
<dbReference type="EMBL" id="GL996528">
    <property type="protein sequence ID" value="EGV60170.1"/>
    <property type="molecule type" value="Genomic_DNA"/>
</dbReference>
<dbReference type="InterPro" id="IPR022794">
    <property type="entry name" value="Bul1_C"/>
</dbReference>
<dbReference type="EMBL" id="GL996528">
    <property type="protein sequence ID" value="EGV60169.1"/>
    <property type="molecule type" value="Genomic_DNA"/>
</dbReference>
<dbReference type="eggNOG" id="ENOG502QSAC">
    <property type="taxonomic scope" value="Eukaryota"/>
</dbReference>
<evidence type="ECO:0000313" key="5">
    <source>
        <dbReference type="Proteomes" id="UP000000707"/>
    </source>
</evidence>
<dbReference type="InterPro" id="IPR007519">
    <property type="entry name" value="Bul1_N"/>
</dbReference>
<name>G3BCI3_CANTC</name>
<dbReference type="Proteomes" id="UP000000707">
    <property type="component" value="Unassembled WGS sequence"/>
</dbReference>
<proteinExistence type="predicted"/>
<protein>
    <submittedName>
        <fullName evidence="4">Uncharacterized protein</fullName>
    </submittedName>
</protein>
<dbReference type="PANTHER" id="PTHR31904">
    <property type="entry name" value="BYPASS OF STOP CODON PROTEIN 5-RELATED"/>
    <property type="match status" value="1"/>
</dbReference>
<evidence type="ECO:0000259" key="2">
    <source>
        <dbReference type="Pfam" id="PF04425"/>
    </source>
</evidence>